<protein>
    <submittedName>
        <fullName evidence="1">Uncharacterized protein</fullName>
    </submittedName>
</protein>
<proteinExistence type="predicted"/>
<sequence>MTEVLTPSFSAWAMTSGANGFWINSRCFVTNSDSSQEAIS</sequence>
<keyword evidence="2" id="KW-1185">Reference proteome</keyword>
<dbReference type="RefSeq" id="WP_315662085.1">
    <property type="nucleotide sequence ID" value="NZ_JBBWYZ010000023.1"/>
</dbReference>
<evidence type="ECO:0000313" key="2">
    <source>
        <dbReference type="Proteomes" id="UP001387447"/>
    </source>
</evidence>
<name>A0ABU9ER76_LIMFS</name>
<reference evidence="1 2" key="1">
    <citation type="journal article" date="2024" name="Front. Microbiol.">
        <title>Transcriptomic insights into the dominance of two phototrophs throughout the water column of a tropical hypersaline-alkaline crater lake (Dziani Dzaha, Mayotte).</title>
        <authorList>
            <person name="Duperron S."/>
            <person name="Halary S."/>
            <person name="Bouly J.-P."/>
            <person name="Roussel T."/>
            <person name="Hugoni M."/>
            <person name="Bruto M."/>
            <person name="Oger P."/>
            <person name="Duval C."/>
            <person name="Woo A."/>
            <person name="Jezequiel D."/>
            <person name="Ader M."/>
            <person name="Leboulanger C."/>
            <person name="Agogue H."/>
            <person name="Grossi V."/>
            <person name="Trousselier M."/>
            <person name="Bernard C."/>
        </authorList>
    </citation>
    <scope>NUCLEOTIDE SEQUENCE [LARGE SCALE GENOMIC DNA]</scope>
    <source>
        <strain evidence="1 2">PMC 851.14</strain>
    </source>
</reference>
<gene>
    <name evidence="1" type="ORF">AAEJ74_23160</name>
</gene>
<accession>A0ABU9ER76</accession>
<dbReference type="Proteomes" id="UP001387447">
    <property type="component" value="Unassembled WGS sequence"/>
</dbReference>
<comment type="caution">
    <text evidence="1">The sequence shown here is derived from an EMBL/GenBank/DDBJ whole genome shotgun (WGS) entry which is preliminary data.</text>
</comment>
<dbReference type="EMBL" id="JBBWYZ010000023">
    <property type="protein sequence ID" value="MEK9514478.1"/>
    <property type="molecule type" value="Genomic_DNA"/>
</dbReference>
<evidence type="ECO:0000313" key="1">
    <source>
        <dbReference type="EMBL" id="MEK9514478.1"/>
    </source>
</evidence>
<organism evidence="1 2">
    <name type="scientific">Limnospira fusiformis PMC 851.14</name>
    <dbReference type="NCBI Taxonomy" id="2219512"/>
    <lineage>
        <taxon>Bacteria</taxon>
        <taxon>Bacillati</taxon>
        <taxon>Cyanobacteriota</taxon>
        <taxon>Cyanophyceae</taxon>
        <taxon>Oscillatoriophycideae</taxon>
        <taxon>Oscillatoriales</taxon>
        <taxon>Sirenicapillariaceae</taxon>
        <taxon>Limnospira</taxon>
    </lineage>
</organism>